<dbReference type="AlphaFoldDB" id="A0A8J8B4C4"/>
<evidence type="ECO:0000256" key="2">
    <source>
        <dbReference type="SAM" id="Phobius"/>
    </source>
</evidence>
<sequence>MKGIRTYTQVIITGLACILAMLLISPAAAAISDIPAGGTVFIGEEGVDITACGVADGDTLGWFAAGRSPATGDPDTTVVVSDATSFFVSPQIFSDRIGVWYNLATGNPAFMVADPFLQIRVFDVDYGAIDRTGLWVPMDFELQFRITTNLDAMAQRPGVTGAPIEVRVTGEEGVEYSALSNRAGVSTPLIFAVDRSPFMTGGIWYPDAGYSRGVYDFYAFCDANNMKDNYHVVGKTITARDESVSLSRTTIPTITTPPVTPLPTAPPTPEPTTLPATPTPAETPPVTETPVVPTPTPEPAPASALIALVALTLVICLLIRK</sequence>
<accession>A0A8J8B4C4</accession>
<dbReference type="Pfam" id="PF12863">
    <property type="entry name" value="DUF3821"/>
    <property type="match status" value="1"/>
</dbReference>
<keyword evidence="2" id="KW-0472">Membrane</keyword>
<keyword evidence="2" id="KW-0812">Transmembrane</keyword>
<dbReference type="OrthoDB" id="117766at2157"/>
<comment type="caution">
    <text evidence="4">The sequence shown here is derived from an EMBL/GenBank/DDBJ whole genome shotgun (WGS) entry which is preliminary data.</text>
</comment>
<dbReference type="RefSeq" id="WP_211530868.1">
    <property type="nucleotide sequence ID" value="NZ_JWHL01000009.1"/>
</dbReference>
<gene>
    <name evidence="4" type="ORF">RJ53_06580</name>
</gene>
<feature type="domain" description="DUF3821" evidence="3">
    <location>
        <begin position="36"/>
        <end position="228"/>
    </location>
</feature>
<evidence type="ECO:0000256" key="1">
    <source>
        <dbReference type="SAM" id="MobiDB-lite"/>
    </source>
</evidence>
<evidence type="ECO:0000313" key="4">
    <source>
        <dbReference type="EMBL" id="MBR1369175.1"/>
    </source>
</evidence>
<evidence type="ECO:0000259" key="3">
    <source>
        <dbReference type="Pfam" id="PF12863"/>
    </source>
</evidence>
<dbReference type="InterPro" id="IPR024277">
    <property type="entry name" value="DUF3821"/>
</dbReference>
<dbReference type="EMBL" id="JWHL01000009">
    <property type="protein sequence ID" value="MBR1369175.1"/>
    <property type="molecule type" value="Genomic_DNA"/>
</dbReference>
<evidence type="ECO:0000313" key="5">
    <source>
        <dbReference type="Proteomes" id="UP000730161"/>
    </source>
</evidence>
<dbReference type="PROSITE" id="PS51257">
    <property type="entry name" value="PROKAR_LIPOPROTEIN"/>
    <property type="match status" value="1"/>
</dbReference>
<dbReference type="Proteomes" id="UP000730161">
    <property type="component" value="Unassembled WGS sequence"/>
</dbReference>
<keyword evidence="2" id="KW-1133">Transmembrane helix</keyword>
<protein>
    <recommendedName>
        <fullName evidence="3">DUF3821 domain-containing protein</fullName>
    </recommendedName>
</protein>
<feature type="region of interest" description="Disordered" evidence="1">
    <location>
        <begin position="251"/>
        <end position="297"/>
    </location>
</feature>
<name>A0A8J8B4C4_9EURY</name>
<proteinExistence type="predicted"/>
<feature type="transmembrane region" description="Helical" evidence="2">
    <location>
        <begin position="300"/>
        <end position="319"/>
    </location>
</feature>
<organism evidence="4 5">
    <name type="scientific">Methanocalculus chunghsingensis</name>
    <dbReference type="NCBI Taxonomy" id="156457"/>
    <lineage>
        <taxon>Archaea</taxon>
        <taxon>Methanobacteriati</taxon>
        <taxon>Methanobacteriota</taxon>
        <taxon>Stenosarchaea group</taxon>
        <taxon>Methanomicrobia</taxon>
        <taxon>Methanomicrobiales</taxon>
        <taxon>Methanocalculaceae</taxon>
        <taxon>Methanocalculus</taxon>
    </lineage>
</organism>
<reference evidence="4" key="1">
    <citation type="submission" date="2014-12" db="EMBL/GenBank/DDBJ databases">
        <authorList>
            <person name="Huang H.-H."/>
            <person name="Chen S.-C."/>
            <person name="Lai M.-C."/>
        </authorList>
    </citation>
    <scope>NUCLEOTIDE SEQUENCE</scope>
    <source>
        <strain evidence="4">K1F9705b</strain>
    </source>
</reference>
<feature type="compositionally biased region" description="Pro residues" evidence="1">
    <location>
        <begin position="258"/>
        <end position="283"/>
    </location>
</feature>
<keyword evidence="5" id="KW-1185">Reference proteome</keyword>